<dbReference type="RefSeq" id="WP_070370735.1">
    <property type="nucleotide sequence ID" value="NZ_LKEU01000027.1"/>
</dbReference>
<feature type="domain" description="Flavodoxin-like" evidence="1">
    <location>
        <begin position="3"/>
        <end position="160"/>
    </location>
</feature>
<dbReference type="Gene3D" id="3.40.50.360">
    <property type="match status" value="1"/>
</dbReference>
<name>A0A1F2PJB5_9FIRM</name>
<dbReference type="PROSITE" id="PS50902">
    <property type="entry name" value="FLAVODOXIN_LIKE"/>
    <property type="match status" value="1"/>
</dbReference>
<dbReference type="PANTHER" id="PTHR39201">
    <property type="entry name" value="EXPORTED PROTEIN-RELATED"/>
    <property type="match status" value="1"/>
</dbReference>
<evidence type="ECO:0000313" key="3">
    <source>
        <dbReference type="Proteomes" id="UP000176244"/>
    </source>
</evidence>
<reference evidence="2 3" key="1">
    <citation type="submission" date="2015-09" db="EMBL/GenBank/DDBJ databases">
        <title>Genome sequence of Acetobacterium wieringae DSM 1911.</title>
        <authorList>
            <person name="Poehlein A."/>
            <person name="Bengelsdorf F.R."/>
            <person name="Schiel-Bengelsdorf B."/>
            <person name="Duerre P."/>
            <person name="Daniel R."/>
        </authorList>
    </citation>
    <scope>NUCLEOTIDE SEQUENCE [LARGE SCALE GENOMIC DNA]</scope>
    <source>
        <strain evidence="2 3">DSM 1911</strain>
    </source>
</reference>
<dbReference type="AlphaFoldDB" id="A0A1F2PJB5"/>
<protein>
    <submittedName>
        <fullName evidence="2">Flavodoxin</fullName>
    </submittedName>
</protein>
<dbReference type="Pfam" id="PF12682">
    <property type="entry name" value="Flavodoxin_4"/>
    <property type="match status" value="1"/>
</dbReference>
<accession>A0A1F2PJB5</accession>
<dbReference type="GO" id="GO:0016651">
    <property type="term" value="F:oxidoreductase activity, acting on NAD(P)H"/>
    <property type="evidence" value="ECO:0007669"/>
    <property type="project" value="UniProtKB-ARBA"/>
</dbReference>
<gene>
    <name evidence="2" type="ORF">ACWI_14070</name>
</gene>
<dbReference type="Proteomes" id="UP000176244">
    <property type="component" value="Unassembled WGS sequence"/>
</dbReference>
<dbReference type="InterPro" id="IPR008254">
    <property type="entry name" value="Flavodoxin/NO_synth"/>
</dbReference>
<proteinExistence type="predicted"/>
<comment type="caution">
    <text evidence="2">The sequence shown here is derived from an EMBL/GenBank/DDBJ whole genome shotgun (WGS) entry which is preliminary data.</text>
</comment>
<evidence type="ECO:0000313" key="2">
    <source>
        <dbReference type="EMBL" id="OFV70821.1"/>
    </source>
</evidence>
<dbReference type="EMBL" id="LKEU01000027">
    <property type="protein sequence ID" value="OFV70821.1"/>
    <property type="molecule type" value="Genomic_DNA"/>
</dbReference>
<dbReference type="PANTHER" id="PTHR39201:SF1">
    <property type="entry name" value="FLAVODOXIN-LIKE DOMAIN-CONTAINING PROTEIN"/>
    <property type="match status" value="1"/>
</dbReference>
<organism evidence="2 3">
    <name type="scientific">Acetobacterium wieringae</name>
    <dbReference type="NCBI Taxonomy" id="52694"/>
    <lineage>
        <taxon>Bacteria</taxon>
        <taxon>Bacillati</taxon>
        <taxon>Bacillota</taxon>
        <taxon>Clostridia</taxon>
        <taxon>Eubacteriales</taxon>
        <taxon>Eubacteriaceae</taxon>
        <taxon>Acetobacterium</taxon>
    </lineage>
</organism>
<dbReference type="GO" id="GO:0010181">
    <property type="term" value="F:FMN binding"/>
    <property type="evidence" value="ECO:0007669"/>
    <property type="project" value="InterPro"/>
</dbReference>
<evidence type="ECO:0000259" key="1">
    <source>
        <dbReference type="PROSITE" id="PS50902"/>
    </source>
</evidence>
<dbReference type="OrthoDB" id="9806505at2"/>
<dbReference type="SUPFAM" id="SSF52218">
    <property type="entry name" value="Flavoproteins"/>
    <property type="match status" value="1"/>
</dbReference>
<dbReference type="InterPro" id="IPR029039">
    <property type="entry name" value="Flavoprotein-like_sf"/>
</dbReference>
<sequence>MKTAVIYYSLEGNMDFIAQQIGKNAEVDLHRLKPQKEYPTGKISKYVVGGKGAKFGECPELINPAIDLSKYETVIIGTPIWADTLAPPLNTFFRDYDITGKKIVLIATHRGGGADKCFEKMKTHLAGNQILGNFDFLEPKQQQDKNINEKLAQISKLIGA</sequence>
<dbReference type="STRING" id="52694.ACWI_14070"/>